<dbReference type="EMBL" id="WVUD01000024">
    <property type="protein sequence ID" value="MYL84045.1"/>
    <property type="molecule type" value="Genomic_DNA"/>
</dbReference>
<dbReference type="OrthoDB" id="5448128at2"/>
<evidence type="ECO:0000256" key="1">
    <source>
        <dbReference type="SAM" id="Phobius"/>
    </source>
</evidence>
<gene>
    <name evidence="2" type="ORF">GTA51_12995</name>
</gene>
<keyword evidence="1" id="KW-0472">Membrane</keyword>
<accession>A0A7C9IM10</accession>
<reference evidence="2 3" key="1">
    <citation type="submission" date="2020-01" db="EMBL/GenBank/DDBJ databases">
        <title>Genome sequence of Desulfovibrio aerotolerans DSM 16695(T).</title>
        <authorList>
            <person name="Karnachuk O."/>
            <person name="Avakyan M."/>
            <person name="Mardanov A."/>
            <person name="Kadnikov V."/>
            <person name="Ravin N."/>
        </authorList>
    </citation>
    <scope>NUCLEOTIDE SEQUENCE [LARGE SCALE GENOMIC DNA]</scope>
    <source>
        <strain evidence="2 3">DSM 16695</strain>
    </source>
</reference>
<feature type="transmembrane region" description="Helical" evidence="1">
    <location>
        <begin position="9"/>
        <end position="31"/>
    </location>
</feature>
<proteinExistence type="predicted"/>
<dbReference type="InterPro" id="IPR011004">
    <property type="entry name" value="Trimer_LpxA-like_sf"/>
</dbReference>
<dbReference type="SUPFAM" id="SSF51161">
    <property type="entry name" value="Trimeric LpxA-like enzymes"/>
    <property type="match status" value="1"/>
</dbReference>
<keyword evidence="3" id="KW-1185">Reference proteome</keyword>
<evidence type="ECO:0000313" key="3">
    <source>
        <dbReference type="Proteomes" id="UP000482487"/>
    </source>
</evidence>
<evidence type="ECO:0000313" key="2">
    <source>
        <dbReference type="EMBL" id="MYL84045.1"/>
    </source>
</evidence>
<organism evidence="2 3">
    <name type="scientific">Solidesulfovibrio aerotolerans</name>
    <dbReference type="NCBI Taxonomy" id="295255"/>
    <lineage>
        <taxon>Bacteria</taxon>
        <taxon>Pseudomonadati</taxon>
        <taxon>Thermodesulfobacteriota</taxon>
        <taxon>Desulfovibrionia</taxon>
        <taxon>Desulfovibrionales</taxon>
        <taxon>Desulfovibrionaceae</taxon>
        <taxon>Solidesulfovibrio</taxon>
    </lineage>
</organism>
<dbReference type="Proteomes" id="UP000482487">
    <property type="component" value="Unassembled WGS sequence"/>
</dbReference>
<keyword evidence="1" id="KW-1133">Transmembrane helix</keyword>
<dbReference type="RefSeq" id="WP_160961707.1">
    <property type="nucleotide sequence ID" value="NZ_WVUD01000024.1"/>
</dbReference>
<dbReference type="AlphaFoldDB" id="A0A7C9IM10"/>
<sequence>MSRDKNKKVILNSSGSTLIGAIVAIVVLGALGVGMQQMSSSAVYNQLMFNQANQARNLAYTGKNYLLGLSKKATIDNSTLDTSKTTINNNLTKTIPGVGTFEIYNLVWSGTTLACNIKGTTANGQASYLLPSSVSVVFPDAVTEWNGGDYVISSGGALNGPQNAYINGSVAGTSITLNNNAVVEGNVISETSVNLAQNSITHGFVCAASGNVQLNNNAVVDEDVSANGYIQVSQNAIIKQNAYATSYIQMSNNATIQQKGQAGGAINRAQNDYIGTPLQYTMPTVTCPSTNAPIAPTITNTGTLPAPASTSSSPLASGQYTNFTINQNGSAYLKSGTYIFSSIQTNNNAKLYLDISTGGDLTILVTGNINIGQNTNVFVKTTSNGAFRSVVEDTDRVVPHSDAAKIYIGSNTDIVFNNNTGWFGTIYAKNSLSVSQNFILIGTLASPGTVSLNNNLNVVEYVLSNYARSNWR</sequence>
<protein>
    <submittedName>
        <fullName evidence="2">Uncharacterized protein</fullName>
    </submittedName>
</protein>
<name>A0A7C9IM10_9BACT</name>
<keyword evidence="1" id="KW-0812">Transmembrane</keyword>
<comment type="caution">
    <text evidence="2">The sequence shown here is derived from an EMBL/GenBank/DDBJ whole genome shotgun (WGS) entry which is preliminary data.</text>
</comment>